<dbReference type="EMBL" id="VSSQ01056487">
    <property type="protein sequence ID" value="MPN10344.1"/>
    <property type="molecule type" value="Genomic_DNA"/>
</dbReference>
<comment type="caution">
    <text evidence="2">The sequence shown here is derived from an EMBL/GenBank/DDBJ whole genome shotgun (WGS) entry which is preliminary data.</text>
</comment>
<dbReference type="InterPro" id="IPR031475">
    <property type="entry name" value="NBD_C"/>
</dbReference>
<sequence>MLADSRKSMVLSGVPTAALVLAGSCSVTTRKQIECWQQSGRPRIHIDVLNLLHNEPREKERLLGFMWDHTGEDLLIDSSEDIESVRTYQTDAYDVSERIERVMRTLAVQGHKMGIRRMIVAGGETSGAVTSALGYSIYRIGQCIAPGVPVMSPLEAPDVRLVLKSGNFGQDDFFLRALRETGWNTDDTE</sequence>
<dbReference type="Pfam" id="PF17042">
    <property type="entry name" value="NBD_C"/>
    <property type="match status" value="1"/>
</dbReference>
<proteinExistence type="predicted"/>
<dbReference type="SUPFAM" id="SSF142764">
    <property type="entry name" value="YgbK-like"/>
    <property type="match status" value="1"/>
</dbReference>
<dbReference type="Gene3D" id="3.40.980.20">
    <property type="entry name" value="Four-carbon acid sugar kinase, nucleotide binding domain"/>
    <property type="match status" value="1"/>
</dbReference>
<accession>A0A645FCX2</accession>
<feature type="domain" description="Four-carbon acid sugar kinase nucleotide binding" evidence="1">
    <location>
        <begin position="19"/>
        <end position="174"/>
    </location>
</feature>
<name>A0A645FCX2_9ZZZZ</name>
<dbReference type="AlphaFoldDB" id="A0A645FCX2"/>
<dbReference type="EC" id="2.7.1.217" evidence="2"/>
<reference evidence="2" key="1">
    <citation type="submission" date="2019-08" db="EMBL/GenBank/DDBJ databases">
        <authorList>
            <person name="Kucharzyk K."/>
            <person name="Murdoch R.W."/>
            <person name="Higgins S."/>
            <person name="Loffler F."/>
        </authorList>
    </citation>
    <scope>NUCLEOTIDE SEQUENCE</scope>
</reference>
<evidence type="ECO:0000313" key="2">
    <source>
        <dbReference type="EMBL" id="MPN10344.1"/>
    </source>
</evidence>
<dbReference type="PROSITE" id="PS51257">
    <property type="entry name" value="PROKAR_LIPOPROTEIN"/>
    <property type="match status" value="1"/>
</dbReference>
<organism evidence="2">
    <name type="scientific">bioreactor metagenome</name>
    <dbReference type="NCBI Taxonomy" id="1076179"/>
    <lineage>
        <taxon>unclassified sequences</taxon>
        <taxon>metagenomes</taxon>
        <taxon>ecological metagenomes</taxon>
    </lineage>
</organism>
<gene>
    <name evidence="2" type="primary">otnK_3</name>
    <name evidence="2" type="ORF">SDC9_157639</name>
</gene>
<protein>
    <submittedName>
        <fullName evidence="2">3-oxo-tetronate kinase</fullName>
        <ecNumber evidence="2">2.7.1.217</ecNumber>
    </submittedName>
</protein>
<keyword evidence="2" id="KW-0418">Kinase</keyword>
<evidence type="ECO:0000259" key="1">
    <source>
        <dbReference type="Pfam" id="PF17042"/>
    </source>
</evidence>
<keyword evidence="2" id="KW-0808">Transferase</keyword>
<dbReference type="GO" id="GO:0016301">
    <property type="term" value="F:kinase activity"/>
    <property type="evidence" value="ECO:0007669"/>
    <property type="project" value="UniProtKB-KW"/>
</dbReference>
<dbReference type="InterPro" id="IPR042213">
    <property type="entry name" value="NBD_C_sf"/>
</dbReference>